<dbReference type="AlphaFoldDB" id="A0A849K662"/>
<keyword evidence="2" id="KW-0804">Transcription</keyword>
<evidence type="ECO:0000313" key="5">
    <source>
        <dbReference type="Proteomes" id="UP000557204"/>
    </source>
</evidence>
<evidence type="ECO:0000256" key="1">
    <source>
        <dbReference type="ARBA" id="ARBA00023015"/>
    </source>
</evidence>
<comment type="caution">
    <text evidence="4">The sequence shown here is derived from an EMBL/GenBank/DDBJ whole genome shotgun (WGS) entry which is preliminary data.</text>
</comment>
<accession>A0A849K662</accession>
<dbReference type="Gene3D" id="1.10.10.1320">
    <property type="entry name" value="Anti-sigma factor, zinc-finger domain"/>
    <property type="match status" value="1"/>
</dbReference>
<keyword evidence="3" id="KW-1133">Transmembrane helix</keyword>
<feature type="transmembrane region" description="Helical" evidence="3">
    <location>
        <begin position="115"/>
        <end position="134"/>
    </location>
</feature>
<evidence type="ECO:0000256" key="2">
    <source>
        <dbReference type="ARBA" id="ARBA00023163"/>
    </source>
</evidence>
<dbReference type="InterPro" id="IPR041916">
    <property type="entry name" value="Anti_sigma_zinc_sf"/>
</dbReference>
<dbReference type="EMBL" id="JABFAJ010000019">
    <property type="protein sequence ID" value="NNU27920.1"/>
    <property type="molecule type" value="Genomic_DNA"/>
</dbReference>
<keyword evidence="3" id="KW-0812">Transmembrane</keyword>
<evidence type="ECO:0000313" key="4">
    <source>
        <dbReference type="EMBL" id="NNU27920.1"/>
    </source>
</evidence>
<dbReference type="Proteomes" id="UP000557204">
    <property type="component" value="Unassembled WGS sequence"/>
</dbReference>
<keyword evidence="1" id="KW-0805">Transcription regulation</keyword>
<proteinExistence type="predicted"/>
<gene>
    <name evidence="4" type="ORF">HLI28_10250</name>
</gene>
<organism evidence="4 5">
    <name type="scientific">Isoptericola sediminis</name>
    <dbReference type="NCBI Taxonomy" id="2733572"/>
    <lineage>
        <taxon>Bacteria</taxon>
        <taxon>Bacillati</taxon>
        <taxon>Actinomycetota</taxon>
        <taxon>Actinomycetes</taxon>
        <taxon>Micrococcales</taxon>
        <taxon>Promicromonosporaceae</taxon>
        <taxon>Isoptericola</taxon>
    </lineage>
</organism>
<keyword evidence="5" id="KW-1185">Reference proteome</keyword>
<sequence>MNAHLGDRVSALADGQLPPGEAERALAHVACCPLCSAELESARAARRRLASAADVHPTAELTQRLLDLSASIPPADGDPLRAPERDTGWAAPEAWHTTLTGDVVGAERRRRRRRALLVGAGGAGVLGCALFVLGQAPVVTPDTSRVSALTTLAGSDAAAGEPVSEAGLGGTGFATPSSLPPGYEVAVVRAGATSCVIELTGPDGPVVVRQQVGRLAEQTGASVRAGEAGPGDVVVLSRDPWHVAWQAGDVVVEVTTDAPEDVLAEIVAAFPERDYDAGVLPQITRGWSTVTGALTLP</sequence>
<keyword evidence="3" id="KW-0472">Membrane</keyword>
<reference evidence="4 5" key="1">
    <citation type="submission" date="2020-05" db="EMBL/GenBank/DDBJ databases">
        <title>Genome sequence of Isoptericola sp. JC619 isolated from Chilika lagoon, India.</title>
        <authorList>
            <person name="Kumar D."/>
            <person name="Appam K."/>
            <person name="Gandham S."/>
            <person name="Uppada J."/>
            <person name="Sasikala C."/>
            <person name="Venkata Ramana C."/>
        </authorList>
    </citation>
    <scope>NUCLEOTIDE SEQUENCE [LARGE SCALE GENOMIC DNA]</scope>
    <source>
        <strain evidence="4 5">JC619</strain>
    </source>
</reference>
<evidence type="ECO:0000256" key="3">
    <source>
        <dbReference type="SAM" id="Phobius"/>
    </source>
</evidence>
<name>A0A849K662_9MICO</name>
<protein>
    <submittedName>
        <fullName evidence="4">Zf-HC2 domain-containing protein</fullName>
    </submittedName>
</protein>
<dbReference type="RefSeq" id="WP_171247431.1">
    <property type="nucleotide sequence ID" value="NZ_JABFAJ010000019.1"/>
</dbReference>